<dbReference type="InterPro" id="IPR021686">
    <property type="entry name" value="DUF3268"/>
</dbReference>
<reference evidence="1" key="1">
    <citation type="submission" date="2019-08" db="EMBL/GenBank/DDBJ databases">
        <authorList>
            <person name="Kucharzyk K."/>
            <person name="Murdoch R.W."/>
            <person name="Higgins S."/>
            <person name="Loffler F."/>
        </authorList>
    </citation>
    <scope>NUCLEOTIDE SEQUENCE</scope>
</reference>
<proteinExistence type="predicted"/>
<evidence type="ECO:0000313" key="1">
    <source>
        <dbReference type="EMBL" id="MPN54908.1"/>
    </source>
</evidence>
<comment type="caution">
    <text evidence="1">The sequence shown here is derived from an EMBL/GenBank/DDBJ whole genome shotgun (WGS) entry which is preliminary data.</text>
</comment>
<organism evidence="1">
    <name type="scientific">bioreactor metagenome</name>
    <dbReference type="NCBI Taxonomy" id="1076179"/>
    <lineage>
        <taxon>unclassified sequences</taxon>
        <taxon>metagenomes</taxon>
        <taxon>ecological metagenomes</taxon>
    </lineage>
</organism>
<name>A0A645IU16_9ZZZZ</name>
<dbReference type="Pfam" id="PF11672">
    <property type="entry name" value="DUF3268"/>
    <property type="match status" value="1"/>
</dbReference>
<dbReference type="AlphaFoldDB" id="A0A645IU16"/>
<accession>A0A645IU16</accession>
<gene>
    <name evidence="1" type="ORF">SDC9_202586</name>
</gene>
<sequence length="66" mass="7560">MSMDKLCDYCGKPAIYTDSSRVYGKSYGMIYYCPDCHAWVGVHRGTDKPLGRLADAELRDWKKKAH</sequence>
<dbReference type="EMBL" id="VSSQ01123602">
    <property type="protein sequence ID" value="MPN54908.1"/>
    <property type="molecule type" value="Genomic_DNA"/>
</dbReference>
<protein>
    <submittedName>
        <fullName evidence="1">Uncharacterized protein</fullName>
    </submittedName>
</protein>